<dbReference type="Proteomes" id="UP000887229">
    <property type="component" value="Unassembled WGS sequence"/>
</dbReference>
<protein>
    <submittedName>
        <fullName evidence="2">Uncharacterized protein</fullName>
    </submittedName>
</protein>
<dbReference type="PANTHER" id="PTHR42111">
    <property type="entry name" value="YALI0D23727P"/>
    <property type="match status" value="1"/>
</dbReference>
<dbReference type="EMBL" id="MU251250">
    <property type="protein sequence ID" value="KAG9255741.1"/>
    <property type="molecule type" value="Genomic_DNA"/>
</dbReference>
<dbReference type="PANTHER" id="PTHR42111:SF1">
    <property type="entry name" value="YALI0D23727P"/>
    <property type="match status" value="1"/>
</dbReference>
<dbReference type="GeneID" id="70291566"/>
<feature type="compositionally biased region" description="Polar residues" evidence="1">
    <location>
        <begin position="7"/>
        <end position="18"/>
    </location>
</feature>
<accession>A0A9P7ZQ19</accession>
<proteinExistence type="predicted"/>
<feature type="region of interest" description="Disordered" evidence="1">
    <location>
        <begin position="1"/>
        <end position="115"/>
    </location>
</feature>
<sequence>MADGRTTGDSTPRPTEASSDTKGDNKTKKRRFFGLGTKKTDQGESAASTTPSASKNTTSPTPASQTEPPLSPTRQTSESPQVASPARSQIFERDVQDPTIPQANSPAIPTHIQTENHIPAVLDDASEAITNRKLDPDAVEIVTHTSHQPASVAVTGAAPTPAASTPHDQTATEWARELNSFVDRQSSAQSPDSVSNYGSLDSADVRRLSFISFADVVQAEHGPPLSGVGSRESIHGAGLTSLPTSGFNRSPSPIRSPVSSQGPGTSPPTSNPGSIRGIEMSPARKPLGTPGSGSLGLVPPGQTGQLNVETMSQALRRTTSTDFSKVRSIPTSPVDGPGSR</sequence>
<dbReference type="RefSeq" id="XP_046119665.1">
    <property type="nucleotide sequence ID" value="XM_046260663.1"/>
</dbReference>
<organism evidence="2 3">
    <name type="scientific">Emericellopsis atlantica</name>
    <dbReference type="NCBI Taxonomy" id="2614577"/>
    <lineage>
        <taxon>Eukaryota</taxon>
        <taxon>Fungi</taxon>
        <taxon>Dikarya</taxon>
        <taxon>Ascomycota</taxon>
        <taxon>Pezizomycotina</taxon>
        <taxon>Sordariomycetes</taxon>
        <taxon>Hypocreomycetidae</taxon>
        <taxon>Hypocreales</taxon>
        <taxon>Bionectriaceae</taxon>
        <taxon>Emericellopsis</taxon>
    </lineage>
</organism>
<evidence type="ECO:0000256" key="1">
    <source>
        <dbReference type="SAM" id="MobiDB-lite"/>
    </source>
</evidence>
<evidence type="ECO:0000313" key="2">
    <source>
        <dbReference type="EMBL" id="KAG9255741.1"/>
    </source>
</evidence>
<gene>
    <name evidence="2" type="ORF">F5Z01DRAFT_556194</name>
</gene>
<name>A0A9P7ZQ19_9HYPO</name>
<evidence type="ECO:0000313" key="3">
    <source>
        <dbReference type="Proteomes" id="UP000887229"/>
    </source>
</evidence>
<feature type="compositionally biased region" description="Low complexity" evidence="1">
    <location>
        <begin position="249"/>
        <end position="264"/>
    </location>
</feature>
<feature type="compositionally biased region" description="Polar residues" evidence="1">
    <location>
        <begin position="43"/>
        <end position="82"/>
    </location>
</feature>
<feature type="region of interest" description="Disordered" evidence="1">
    <location>
        <begin position="223"/>
        <end position="340"/>
    </location>
</feature>
<dbReference type="OrthoDB" id="5364312at2759"/>
<feature type="compositionally biased region" description="Polar residues" evidence="1">
    <location>
        <begin position="99"/>
        <end position="115"/>
    </location>
</feature>
<feature type="compositionally biased region" description="Polar residues" evidence="1">
    <location>
        <begin position="302"/>
        <end position="323"/>
    </location>
</feature>
<reference evidence="2" key="1">
    <citation type="journal article" date="2021" name="IMA Fungus">
        <title>Genomic characterization of three marine fungi, including Emericellopsis atlantica sp. nov. with signatures of a generalist lifestyle and marine biomass degradation.</title>
        <authorList>
            <person name="Hagestad O.C."/>
            <person name="Hou L."/>
            <person name="Andersen J.H."/>
            <person name="Hansen E.H."/>
            <person name="Altermark B."/>
            <person name="Li C."/>
            <person name="Kuhnert E."/>
            <person name="Cox R.J."/>
            <person name="Crous P.W."/>
            <person name="Spatafora J.W."/>
            <person name="Lail K."/>
            <person name="Amirebrahimi M."/>
            <person name="Lipzen A."/>
            <person name="Pangilinan J."/>
            <person name="Andreopoulos W."/>
            <person name="Hayes R.D."/>
            <person name="Ng V."/>
            <person name="Grigoriev I.V."/>
            <person name="Jackson S.A."/>
            <person name="Sutton T.D.S."/>
            <person name="Dobson A.D.W."/>
            <person name="Rama T."/>
        </authorList>
    </citation>
    <scope>NUCLEOTIDE SEQUENCE</scope>
    <source>
        <strain evidence="2">TS7</strain>
    </source>
</reference>
<keyword evidence="3" id="KW-1185">Reference proteome</keyword>
<comment type="caution">
    <text evidence="2">The sequence shown here is derived from an EMBL/GenBank/DDBJ whole genome shotgun (WGS) entry which is preliminary data.</text>
</comment>
<dbReference type="AlphaFoldDB" id="A0A9P7ZQ19"/>